<dbReference type="AlphaFoldDB" id="A0A2L0ETH0"/>
<evidence type="ECO:0000313" key="1">
    <source>
        <dbReference type="EMBL" id="AUX42574.1"/>
    </source>
</evidence>
<dbReference type="Proteomes" id="UP000238348">
    <property type="component" value="Chromosome"/>
</dbReference>
<protein>
    <submittedName>
        <fullName evidence="1">Uncharacterized protein</fullName>
    </submittedName>
</protein>
<accession>A0A2L0ETH0</accession>
<dbReference type="EMBL" id="CP012673">
    <property type="protein sequence ID" value="AUX42574.1"/>
    <property type="molecule type" value="Genomic_DNA"/>
</dbReference>
<name>A0A2L0ETH0_SORCE</name>
<reference evidence="1 2" key="1">
    <citation type="submission" date="2015-09" db="EMBL/GenBank/DDBJ databases">
        <title>Sorangium comparison.</title>
        <authorList>
            <person name="Zaburannyi N."/>
            <person name="Bunk B."/>
            <person name="Overmann J."/>
            <person name="Mueller R."/>
        </authorList>
    </citation>
    <scope>NUCLEOTIDE SEQUENCE [LARGE SCALE GENOMIC DNA]</scope>
    <source>
        <strain evidence="1 2">So ce26</strain>
    </source>
</reference>
<dbReference type="RefSeq" id="WP_104981371.1">
    <property type="nucleotide sequence ID" value="NZ_CP012673.1"/>
</dbReference>
<evidence type="ECO:0000313" key="2">
    <source>
        <dbReference type="Proteomes" id="UP000238348"/>
    </source>
</evidence>
<organism evidence="1 2">
    <name type="scientific">Sorangium cellulosum</name>
    <name type="common">Polyangium cellulosum</name>
    <dbReference type="NCBI Taxonomy" id="56"/>
    <lineage>
        <taxon>Bacteria</taxon>
        <taxon>Pseudomonadati</taxon>
        <taxon>Myxococcota</taxon>
        <taxon>Polyangia</taxon>
        <taxon>Polyangiales</taxon>
        <taxon>Polyangiaceae</taxon>
        <taxon>Sorangium</taxon>
    </lineage>
</organism>
<gene>
    <name evidence="1" type="ORF">SOCE26_040070</name>
</gene>
<proteinExistence type="predicted"/>
<sequence length="179" mass="19219">MRNNEEGDVGAWWVSQEAKETYVELRRRWDALLAWGVVDKLPNVRFQLDAWREFSAKWEAGDEDVTALSAMSADLKVAEEYAREKGFAGGGPQVRVPSIEDATGPLKAAAAVSRAATAVGIPPSVIGPNTLPDLAKGAVQAFKGLPRGVQLGAGAAAGGLTLYGVHRVVEATRRKRRPR</sequence>